<dbReference type="EMBL" id="JABXBU010000030">
    <property type="protein sequence ID" value="KAF8784723.1"/>
    <property type="molecule type" value="Genomic_DNA"/>
</dbReference>
<evidence type="ECO:0000256" key="1">
    <source>
        <dbReference type="SAM" id="Coils"/>
    </source>
</evidence>
<keyword evidence="1" id="KW-0175">Coiled coil</keyword>
<accession>A0A8T0F6S2</accession>
<proteinExistence type="predicted"/>
<comment type="caution">
    <text evidence="2">The sequence shown here is derived from an EMBL/GenBank/DDBJ whole genome shotgun (WGS) entry which is preliminary data.</text>
</comment>
<reference evidence="2" key="1">
    <citation type="journal article" date="2020" name="bioRxiv">
        <title>Chromosome-level reference genome of the European wasp spider Argiope bruennichi: a resource for studies on range expansion and evolutionary adaptation.</title>
        <authorList>
            <person name="Sheffer M.M."/>
            <person name="Hoppe A."/>
            <person name="Krehenwinkel H."/>
            <person name="Uhl G."/>
            <person name="Kuss A.W."/>
            <person name="Jensen L."/>
            <person name="Jensen C."/>
            <person name="Gillespie R.G."/>
            <person name="Hoff K.J."/>
            <person name="Prost S."/>
        </authorList>
    </citation>
    <scope>NUCLEOTIDE SEQUENCE</scope>
</reference>
<evidence type="ECO:0000313" key="3">
    <source>
        <dbReference type="Proteomes" id="UP000807504"/>
    </source>
</evidence>
<protein>
    <submittedName>
        <fullName evidence="2">Uncharacterized protein</fullName>
    </submittedName>
</protein>
<name>A0A8T0F6S2_ARGBR</name>
<feature type="coiled-coil region" evidence="1">
    <location>
        <begin position="39"/>
        <end position="66"/>
    </location>
</feature>
<evidence type="ECO:0000313" key="2">
    <source>
        <dbReference type="EMBL" id="KAF8784723.1"/>
    </source>
</evidence>
<dbReference type="AlphaFoldDB" id="A0A8T0F6S2"/>
<reference evidence="2" key="2">
    <citation type="submission" date="2020-06" db="EMBL/GenBank/DDBJ databases">
        <authorList>
            <person name="Sheffer M."/>
        </authorList>
    </citation>
    <scope>NUCLEOTIDE SEQUENCE</scope>
</reference>
<sequence>MDLPKRVLDLLIPGPEVKIEFIRDESREIDEDETLSQKCDQEMLDIEEERNEIECLNRRRRRQNTLWCPQREALLPTISDGEFLIGKFAGVDEVWGLSRNSLVGGGSSSRGGAEMHLALVWEVCRGWNFCSLEGINRPDIDRMGMHRLCNIGHAMTSVPETGFIGWEGIKIRFFGGRTLLGLLVLIVCYSAQVLFFPPEHELWTWISIHNTYEFIRTQSSLDFLKASSFNMVCEERISKENFTEISFEIAYIPAPEQQSITFKQFVHLRKFVWTST</sequence>
<gene>
    <name evidence="2" type="ORF">HNY73_010367</name>
</gene>
<keyword evidence="3" id="KW-1185">Reference proteome</keyword>
<organism evidence="2 3">
    <name type="scientific">Argiope bruennichi</name>
    <name type="common">Wasp spider</name>
    <name type="synonym">Aranea bruennichi</name>
    <dbReference type="NCBI Taxonomy" id="94029"/>
    <lineage>
        <taxon>Eukaryota</taxon>
        <taxon>Metazoa</taxon>
        <taxon>Ecdysozoa</taxon>
        <taxon>Arthropoda</taxon>
        <taxon>Chelicerata</taxon>
        <taxon>Arachnida</taxon>
        <taxon>Araneae</taxon>
        <taxon>Araneomorphae</taxon>
        <taxon>Entelegynae</taxon>
        <taxon>Araneoidea</taxon>
        <taxon>Araneidae</taxon>
        <taxon>Argiope</taxon>
    </lineage>
</organism>
<dbReference type="Proteomes" id="UP000807504">
    <property type="component" value="Unassembled WGS sequence"/>
</dbReference>